<evidence type="ECO:0000256" key="2">
    <source>
        <dbReference type="ARBA" id="ARBA00022857"/>
    </source>
</evidence>
<keyword evidence="9" id="KW-1185">Reference proteome</keyword>
<evidence type="ECO:0000256" key="3">
    <source>
        <dbReference type="ARBA" id="ARBA00023002"/>
    </source>
</evidence>
<feature type="domain" description="Pyrroline-5-carboxylate reductase dimerisation" evidence="7">
    <location>
        <begin position="163"/>
        <end position="267"/>
    </location>
</feature>
<comment type="catalytic activity">
    <reaction evidence="4">
        <text>L-proline + NADP(+) = (S)-1-pyrroline-5-carboxylate + NADPH + 2 H(+)</text>
        <dbReference type="Rhea" id="RHEA:14109"/>
        <dbReference type="ChEBI" id="CHEBI:15378"/>
        <dbReference type="ChEBI" id="CHEBI:17388"/>
        <dbReference type="ChEBI" id="CHEBI:57783"/>
        <dbReference type="ChEBI" id="CHEBI:58349"/>
        <dbReference type="ChEBI" id="CHEBI:60039"/>
        <dbReference type="EC" id="1.5.1.2"/>
    </reaction>
</comment>
<comment type="pathway">
    <text evidence="4">Amino-acid biosynthesis; L-proline biosynthesis; L-proline from L-glutamate 5-semialdehyde: step 1/1.</text>
</comment>
<dbReference type="PIRSF" id="PIRSF000193">
    <property type="entry name" value="Pyrrol-5-carb_rd"/>
    <property type="match status" value="1"/>
</dbReference>
<dbReference type="InterPro" id="IPR000304">
    <property type="entry name" value="Pyrroline-COOH_reductase"/>
</dbReference>
<accession>A0ABV9TEH2</accession>
<evidence type="ECO:0000256" key="4">
    <source>
        <dbReference type="HAMAP-Rule" id="MF_01925"/>
    </source>
</evidence>
<dbReference type="SUPFAM" id="SSF48179">
    <property type="entry name" value="6-phosphogluconate dehydrogenase C-terminal domain-like"/>
    <property type="match status" value="1"/>
</dbReference>
<dbReference type="SUPFAM" id="SSF51735">
    <property type="entry name" value="NAD(P)-binding Rossmann-fold domains"/>
    <property type="match status" value="1"/>
</dbReference>
<evidence type="ECO:0000259" key="6">
    <source>
        <dbReference type="Pfam" id="PF03807"/>
    </source>
</evidence>
<comment type="similarity">
    <text evidence="1 4">Belongs to the pyrroline-5-carboxylate reductase family.</text>
</comment>
<dbReference type="PANTHER" id="PTHR11645:SF0">
    <property type="entry name" value="PYRROLINE-5-CARBOXYLATE REDUCTASE 3"/>
    <property type="match status" value="1"/>
</dbReference>
<evidence type="ECO:0000256" key="5">
    <source>
        <dbReference type="NCBIfam" id="TIGR00112"/>
    </source>
</evidence>
<sequence length="277" mass="30313">MDFKVCFVGGGNMAGSMISGLVEDGFYPSNITVFDRNLDKLKKLAEVYGVSFSQNLEEMVSNNHVVVLAVKPQQMEGIVLQIKEVIKENNNFIITVAAGISSSVYKSLFGFDVSLARVMPNTPASIRCGASGIFLNLNVSDREKEIVEYMMRTMGVIVIVDEEYKIDVVTACAGSAPAYFLLFMECVIDEARRMGLSSVQAKLLVTQTALGAAKMAMRSDDDIEVLRSKITSKGGTTAESLRVFEDKGIKNIVAKAMQANIRRSKELTEIFSSKLSN</sequence>
<feature type="domain" description="Pyrroline-5-carboxylate reductase catalytic N-terminal" evidence="6">
    <location>
        <begin position="4"/>
        <end position="99"/>
    </location>
</feature>
<keyword evidence="4" id="KW-0641">Proline biosynthesis</keyword>
<keyword evidence="3 4" id="KW-0560">Oxidoreductase</keyword>
<dbReference type="InterPro" id="IPR008927">
    <property type="entry name" value="6-PGluconate_DH-like_C_sf"/>
</dbReference>
<comment type="caution">
    <text evidence="8">The sequence shown here is derived from an EMBL/GenBank/DDBJ whole genome shotgun (WGS) entry which is preliminary data.</text>
</comment>
<dbReference type="Proteomes" id="UP001595926">
    <property type="component" value="Unassembled WGS sequence"/>
</dbReference>
<dbReference type="Gene3D" id="3.40.50.720">
    <property type="entry name" value="NAD(P)-binding Rossmann-like Domain"/>
    <property type="match status" value="1"/>
</dbReference>
<dbReference type="InterPro" id="IPR036291">
    <property type="entry name" value="NAD(P)-bd_dom_sf"/>
</dbReference>
<proteinExistence type="inferred from homology"/>
<gene>
    <name evidence="4 8" type="primary">proC</name>
    <name evidence="8" type="ORF">ACFPDQ_08940</name>
</gene>
<protein>
    <recommendedName>
        <fullName evidence="4 5">Pyrroline-5-carboxylate reductase</fullName>
        <shortName evidence="4">P5C reductase</shortName>
        <shortName evidence="4">P5CR</shortName>
        <ecNumber evidence="4 5">1.5.1.2</ecNumber>
    </recommendedName>
    <alternativeName>
        <fullName evidence="4">PCA reductase</fullName>
    </alternativeName>
</protein>
<keyword evidence="4" id="KW-0028">Amino-acid biosynthesis</keyword>
<evidence type="ECO:0000259" key="7">
    <source>
        <dbReference type="Pfam" id="PF14748"/>
    </source>
</evidence>
<dbReference type="PANTHER" id="PTHR11645">
    <property type="entry name" value="PYRROLINE-5-CARBOXYLATE REDUCTASE"/>
    <property type="match status" value="1"/>
</dbReference>
<dbReference type="InterPro" id="IPR029036">
    <property type="entry name" value="P5CR_dimer"/>
</dbReference>
<dbReference type="Pfam" id="PF14748">
    <property type="entry name" value="P5CR_dimer"/>
    <property type="match status" value="1"/>
</dbReference>
<dbReference type="EMBL" id="JBHSJH010000003">
    <property type="protein sequence ID" value="MFC4893171.1"/>
    <property type="molecule type" value="Genomic_DNA"/>
</dbReference>
<organism evidence="8 9">
    <name type="scientific">Pseudofrancisella aestuarii</name>
    <dbReference type="NCBI Taxonomy" id="2670347"/>
    <lineage>
        <taxon>Bacteria</taxon>
        <taxon>Pseudomonadati</taxon>
        <taxon>Pseudomonadota</taxon>
        <taxon>Gammaproteobacteria</taxon>
        <taxon>Thiotrichales</taxon>
        <taxon>Francisellaceae</taxon>
        <taxon>Pseudofrancisella</taxon>
    </lineage>
</organism>
<reference evidence="9" key="1">
    <citation type="journal article" date="2019" name="Int. J. Syst. Evol. Microbiol.">
        <title>The Global Catalogue of Microorganisms (GCM) 10K type strain sequencing project: providing services to taxonomists for standard genome sequencing and annotation.</title>
        <authorList>
            <consortium name="The Broad Institute Genomics Platform"/>
            <consortium name="The Broad Institute Genome Sequencing Center for Infectious Disease"/>
            <person name="Wu L."/>
            <person name="Ma J."/>
        </authorList>
    </citation>
    <scope>NUCLEOTIDE SEQUENCE [LARGE SCALE GENOMIC DNA]</scope>
    <source>
        <strain evidence="9">CGMCC 1.13718</strain>
    </source>
</reference>
<evidence type="ECO:0000313" key="8">
    <source>
        <dbReference type="EMBL" id="MFC4893171.1"/>
    </source>
</evidence>
<keyword evidence="4" id="KW-0963">Cytoplasm</keyword>
<evidence type="ECO:0000256" key="1">
    <source>
        <dbReference type="ARBA" id="ARBA00005525"/>
    </source>
</evidence>
<dbReference type="NCBIfam" id="TIGR00112">
    <property type="entry name" value="proC"/>
    <property type="match status" value="1"/>
</dbReference>
<name>A0ABV9TEH2_9GAMM</name>
<comment type="function">
    <text evidence="4">Catalyzes the reduction of 1-pyrroline-5-carboxylate (PCA) to L-proline.</text>
</comment>
<dbReference type="EC" id="1.5.1.2" evidence="4 5"/>
<dbReference type="RefSeq" id="WP_119330851.1">
    <property type="nucleotide sequence ID" value="NZ_JBHSJH010000003.1"/>
</dbReference>
<comment type="catalytic activity">
    <reaction evidence="4">
        <text>L-proline + NAD(+) = (S)-1-pyrroline-5-carboxylate + NADH + 2 H(+)</text>
        <dbReference type="Rhea" id="RHEA:14105"/>
        <dbReference type="ChEBI" id="CHEBI:15378"/>
        <dbReference type="ChEBI" id="CHEBI:17388"/>
        <dbReference type="ChEBI" id="CHEBI:57540"/>
        <dbReference type="ChEBI" id="CHEBI:57945"/>
        <dbReference type="ChEBI" id="CHEBI:60039"/>
        <dbReference type="EC" id="1.5.1.2"/>
    </reaction>
</comment>
<dbReference type="Gene3D" id="1.10.3730.10">
    <property type="entry name" value="ProC C-terminal domain-like"/>
    <property type="match status" value="1"/>
</dbReference>
<dbReference type="HAMAP" id="MF_01925">
    <property type="entry name" value="P5C_reductase"/>
    <property type="match status" value="1"/>
</dbReference>
<keyword evidence="2 4" id="KW-0521">NADP</keyword>
<comment type="subcellular location">
    <subcellularLocation>
        <location evidence="4">Cytoplasm</location>
    </subcellularLocation>
</comment>
<dbReference type="InterPro" id="IPR028939">
    <property type="entry name" value="P5C_Rdtase_cat_N"/>
</dbReference>
<evidence type="ECO:0000313" key="9">
    <source>
        <dbReference type="Proteomes" id="UP001595926"/>
    </source>
</evidence>
<dbReference type="Pfam" id="PF03807">
    <property type="entry name" value="F420_oxidored"/>
    <property type="match status" value="1"/>
</dbReference>
<dbReference type="GO" id="GO:0004735">
    <property type="term" value="F:pyrroline-5-carboxylate reductase activity"/>
    <property type="evidence" value="ECO:0007669"/>
    <property type="project" value="UniProtKB-EC"/>
</dbReference>